<evidence type="ECO:0000256" key="1">
    <source>
        <dbReference type="ARBA" id="ARBA00022801"/>
    </source>
</evidence>
<dbReference type="Pfam" id="PF07228">
    <property type="entry name" value="SpoIIE"/>
    <property type="match status" value="1"/>
</dbReference>
<keyword evidence="2" id="KW-1133">Transmembrane helix</keyword>
<protein>
    <submittedName>
        <fullName evidence="4">Serine/threonine-protein phosphatase</fullName>
    </submittedName>
</protein>
<evidence type="ECO:0000313" key="4">
    <source>
        <dbReference type="EMBL" id="TJZ57415.1"/>
    </source>
</evidence>
<feature type="transmembrane region" description="Helical" evidence="2">
    <location>
        <begin position="73"/>
        <end position="92"/>
    </location>
</feature>
<dbReference type="InterPro" id="IPR036457">
    <property type="entry name" value="PPM-type-like_dom_sf"/>
</dbReference>
<dbReference type="EMBL" id="SUMB01000002">
    <property type="protein sequence ID" value="TJZ57415.1"/>
    <property type="molecule type" value="Genomic_DNA"/>
</dbReference>
<accession>A0A4U0NSB7</accession>
<dbReference type="PANTHER" id="PTHR43156:SF2">
    <property type="entry name" value="STAGE II SPORULATION PROTEIN E"/>
    <property type="match status" value="1"/>
</dbReference>
<dbReference type="RefSeq" id="WP_136739033.1">
    <property type="nucleotide sequence ID" value="NZ_SUMB01000002.1"/>
</dbReference>
<keyword evidence="5" id="KW-1185">Reference proteome</keyword>
<dbReference type="PANTHER" id="PTHR43156">
    <property type="entry name" value="STAGE II SPORULATION PROTEIN E-RELATED"/>
    <property type="match status" value="1"/>
</dbReference>
<evidence type="ECO:0000256" key="2">
    <source>
        <dbReference type="SAM" id="Phobius"/>
    </source>
</evidence>
<dbReference type="Proteomes" id="UP000308697">
    <property type="component" value="Unassembled WGS sequence"/>
</dbReference>
<evidence type="ECO:0000259" key="3">
    <source>
        <dbReference type="SMART" id="SM00331"/>
    </source>
</evidence>
<keyword evidence="1" id="KW-0378">Hydrolase</keyword>
<dbReference type="GO" id="GO:0016791">
    <property type="term" value="F:phosphatase activity"/>
    <property type="evidence" value="ECO:0007669"/>
    <property type="project" value="TreeGrafter"/>
</dbReference>
<dbReference type="InterPro" id="IPR052016">
    <property type="entry name" value="Bact_Sigma-Reg"/>
</dbReference>
<dbReference type="FunFam" id="3.60.40.10:FF:000058">
    <property type="entry name" value="Stage II sporulation protein E"/>
    <property type="match status" value="1"/>
</dbReference>
<organism evidence="4 5">
    <name type="scientific">Streptomyces piniterrae</name>
    <dbReference type="NCBI Taxonomy" id="2571125"/>
    <lineage>
        <taxon>Bacteria</taxon>
        <taxon>Bacillati</taxon>
        <taxon>Actinomycetota</taxon>
        <taxon>Actinomycetes</taxon>
        <taxon>Kitasatosporales</taxon>
        <taxon>Streptomycetaceae</taxon>
        <taxon>Streptomyces</taxon>
    </lineage>
</organism>
<feature type="domain" description="PPM-type phosphatase" evidence="3">
    <location>
        <begin position="153"/>
        <end position="374"/>
    </location>
</feature>
<keyword evidence="2" id="KW-0472">Membrane</keyword>
<dbReference type="Gene3D" id="3.60.40.10">
    <property type="entry name" value="PPM-type phosphatase domain"/>
    <property type="match status" value="1"/>
</dbReference>
<feature type="transmembrane region" description="Helical" evidence="2">
    <location>
        <begin position="104"/>
        <end position="123"/>
    </location>
</feature>
<dbReference type="OrthoDB" id="342342at2"/>
<evidence type="ECO:0000313" key="5">
    <source>
        <dbReference type="Proteomes" id="UP000308697"/>
    </source>
</evidence>
<sequence>MVDGRQSGSGYVRAPSVGRTAVGRWCLRHLQLLPVIVLVGGVLFDYNTSAHTSGEAFYTAAPMTAAALLSLRATVLAGLGACAADFALLTHFGFIGGTGGRSELAAVATVSAFAIVVNRLMYYSDVRLRSARRVALAVQRAVLPRPPTSIGPLRIAVRYQAAVKDAQIGGDLYSAQDTPYGVRCLVGDVRGKGMEAVKAVDVAIGVFREAAEEEATLVGIAARVERALIRETERRAGVERTEGFVTGVLVEIPHRGDELRLVNRGHPAPLLLHAGQVRSAEPSEPALPLGLAELAAGQDRTDTVPFPPGATLLLYTDGLTEARNRAGDFYNPAAGLTGRDFPSPDALLDTLLTEVSRHTGGRINDDMALLAVTRGEPALGEGQA</sequence>
<gene>
    <name evidence="4" type="ORF">FCH28_08340</name>
</gene>
<reference evidence="4 5" key="1">
    <citation type="submission" date="2019-04" db="EMBL/GenBank/DDBJ databases">
        <title>Streptomyces piniterrae sp. nov., a heliquinomycin-producing actinomycete isolated from rhizosphere soil of Pinus yunnanensis.</title>
        <authorList>
            <person name="Zhuang X."/>
            <person name="Zhao J."/>
        </authorList>
    </citation>
    <scope>NUCLEOTIDE SEQUENCE [LARGE SCALE GENOMIC DNA]</scope>
    <source>
        <strain evidence="5">jys28</strain>
    </source>
</reference>
<keyword evidence="2" id="KW-0812">Transmembrane</keyword>
<dbReference type="SMART" id="SM00331">
    <property type="entry name" value="PP2C_SIG"/>
    <property type="match status" value="1"/>
</dbReference>
<name>A0A4U0NSB7_9ACTN</name>
<proteinExistence type="predicted"/>
<dbReference type="AlphaFoldDB" id="A0A4U0NSB7"/>
<comment type="caution">
    <text evidence="4">The sequence shown here is derived from an EMBL/GenBank/DDBJ whole genome shotgun (WGS) entry which is preliminary data.</text>
</comment>
<dbReference type="InterPro" id="IPR001932">
    <property type="entry name" value="PPM-type_phosphatase-like_dom"/>
</dbReference>